<name>A0A3P6CJD9_BRACM</name>
<evidence type="ECO:0000256" key="2">
    <source>
        <dbReference type="ARBA" id="ARBA00022801"/>
    </source>
</evidence>
<dbReference type="PANTHER" id="PTHR10751">
    <property type="entry name" value="GUANYLATE BINDING PROTEIN"/>
    <property type="match status" value="1"/>
</dbReference>
<dbReference type="Pfam" id="PF02841">
    <property type="entry name" value="GBP_C"/>
    <property type="match status" value="1"/>
</dbReference>
<keyword evidence="2" id="KW-0378">Hydrolase</keyword>
<dbReference type="GO" id="GO:0003924">
    <property type="term" value="F:GTPase activity"/>
    <property type="evidence" value="ECO:0007669"/>
    <property type="project" value="InterPro"/>
</dbReference>
<gene>
    <name evidence="8" type="ORF">BRAA08T35619Z</name>
</gene>
<dbReference type="InterPro" id="IPR027417">
    <property type="entry name" value="P-loop_NTPase"/>
</dbReference>
<dbReference type="SUPFAM" id="SSF48340">
    <property type="entry name" value="Interferon-induced guanylate-binding protein 1 (GBP1), C-terminal domain"/>
    <property type="match status" value="1"/>
</dbReference>
<dbReference type="AlphaFoldDB" id="A0A3P6CJD9"/>
<feature type="region of interest" description="Disordered" evidence="6">
    <location>
        <begin position="974"/>
        <end position="1014"/>
    </location>
</feature>
<dbReference type="EMBL" id="LR031575">
    <property type="protein sequence ID" value="VDD08572.1"/>
    <property type="molecule type" value="Genomic_DNA"/>
</dbReference>
<sequence length="1057" mass="118682">MENAVVVFARRGCCMGHVARRLLLTHGVNPLVAEVDDEDENIIISEWGKTMINKEKLPSGSETGRAIQLVYTDENGKLKTDPEAIGALQKLKGPVAVVSLFGKAQHGKSFIWNQLVSRSIGFEVQTLHRPCTGDIWMWIEPVKRISEDGTEYSLVLLDVEGADSNGVLATRSSQIFSLAILLSSVFIYGPTLGVDDISLDLSRLLEISKHDHVGEVKDNTFSGLGQFSPMFVQLMKDINSETVEGGEDVTQNNRVEALRPQLLYGVNALVKFVSERVRPKKRGDSTIVTGPPLAAFTKSFSENVNNSVVPKISSLWLSVEELEGMKARDTATEVYMSSLERAETPEEESMLIEAHNKAVAKALTSFCESSIGNNEVKQRYKRELWSFFAKAFEDHKRVADMEAYSRCCNAIEDMGKKLWALPCSRDANSSDIIKALDTAVAEYEVSINGPMKWQTLSSFLKKSIQDILVHRRGNQMEELLSENSKLKLQHRSTESTMDLLKKQLEGGEKMRKEYQKRYEGAIDDMNKLSDQFKNRIHDLESKCNSIHDEHSKLMEVLGSTRLEAAEWKRKYAGALDENGASNASIKRCDKSIDWKIKYENTISEQKAVSEKIAAMEERLKQASAKEDGMRAEFSRVLDEKEKVITEKAAKVSTLEQLLSSTRSELKKSELKVKECSLEAKDLRVQVSDLNEKCESMISAAKSRENETQALRQERDYLDKNHLSHMEELGKLCLRLEDAESKASSAKKLADSLRMEAEAAQNNEKSLQTSLVEKCIEIERAKSRIQELEKVCLKLKSEESEASASNKLVDSMKTEADALRMNVNELQTSLHDKCIEIDQANCRIEELEKICLKLKDAEEEAAAAKELASLRKTEVESARCNENKLQALLQEKSIEIDNLERQKNALSETLETRAKQNEEAVSEWHRIINAEKEKNMRVNMMQRVDSFMVSDEATPLQRVKRLKVEASITSSGSVFETEEDTASQESGRAMSAMTPRRCTSSGGGGGESSSTGMDHSKYTMKKLRDEILKHGFGAELVGLKNARKSVLVELYERCVLRK</sequence>
<dbReference type="InterPro" id="IPR036543">
    <property type="entry name" value="Guanylate-bd_C_sf"/>
</dbReference>
<reference evidence="8" key="1">
    <citation type="submission" date="2018-11" db="EMBL/GenBank/DDBJ databases">
        <authorList>
            <consortium name="Genoscope - CEA"/>
            <person name="William W."/>
        </authorList>
    </citation>
    <scope>NUCLEOTIDE SEQUENCE</scope>
</reference>
<feature type="coiled-coil region" evidence="5">
    <location>
        <begin position="735"/>
        <end position="918"/>
    </location>
</feature>
<feature type="domain" description="GB1/RHD3-type G" evidence="7">
    <location>
        <begin position="92"/>
        <end position="188"/>
    </location>
</feature>
<accession>A0A3P6CJD9</accession>
<dbReference type="InterPro" id="IPR003191">
    <property type="entry name" value="Guanylate-bd/ATL_C"/>
</dbReference>
<dbReference type="GO" id="GO:0005525">
    <property type="term" value="F:GTP binding"/>
    <property type="evidence" value="ECO:0007669"/>
    <property type="project" value="UniProtKB-KW"/>
</dbReference>
<dbReference type="Gene3D" id="3.40.50.300">
    <property type="entry name" value="P-loop containing nucleotide triphosphate hydrolases"/>
    <property type="match status" value="1"/>
</dbReference>
<evidence type="ECO:0000256" key="5">
    <source>
        <dbReference type="SAM" id="Coils"/>
    </source>
</evidence>
<keyword evidence="5" id="KW-0175">Coiled coil</keyword>
<proteinExistence type="inferred from homology"/>
<comment type="similarity">
    <text evidence="4">Belongs to the TRAFAC class dynamin-like GTPase superfamily. GB1/RHD3 GTPase family.</text>
</comment>
<dbReference type="PROSITE" id="PS51715">
    <property type="entry name" value="G_GB1_RHD3"/>
    <property type="match status" value="1"/>
</dbReference>
<feature type="coiled-coil region" evidence="5">
    <location>
        <begin position="476"/>
        <end position="542"/>
    </location>
</feature>
<evidence type="ECO:0000313" key="8">
    <source>
        <dbReference type="EMBL" id="VDD08572.1"/>
    </source>
</evidence>
<evidence type="ECO:0000256" key="6">
    <source>
        <dbReference type="SAM" id="MobiDB-lite"/>
    </source>
</evidence>
<dbReference type="SUPFAM" id="SSF52540">
    <property type="entry name" value="P-loop containing nucleoside triphosphate hydrolases"/>
    <property type="match status" value="1"/>
</dbReference>
<evidence type="ECO:0000256" key="1">
    <source>
        <dbReference type="ARBA" id="ARBA00022741"/>
    </source>
</evidence>
<dbReference type="Pfam" id="PF02263">
    <property type="entry name" value="GBP"/>
    <property type="match status" value="1"/>
</dbReference>
<evidence type="ECO:0000256" key="3">
    <source>
        <dbReference type="ARBA" id="ARBA00023134"/>
    </source>
</evidence>
<dbReference type="Gene3D" id="1.20.1000.10">
    <property type="entry name" value="Guanylate-binding protein, C-terminal domain"/>
    <property type="match status" value="1"/>
</dbReference>
<feature type="coiled-coil region" evidence="5">
    <location>
        <begin position="605"/>
        <end position="692"/>
    </location>
</feature>
<protein>
    <recommendedName>
        <fullName evidence="7">GB1/RHD3-type G domain-containing protein</fullName>
    </recommendedName>
</protein>
<dbReference type="InterPro" id="IPR030386">
    <property type="entry name" value="G_GB1_RHD3_dom"/>
</dbReference>
<evidence type="ECO:0000256" key="4">
    <source>
        <dbReference type="PROSITE-ProRule" id="PRU01052"/>
    </source>
</evidence>
<organism evidence="8">
    <name type="scientific">Brassica campestris</name>
    <name type="common">Field mustard</name>
    <dbReference type="NCBI Taxonomy" id="3711"/>
    <lineage>
        <taxon>Eukaryota</taxon>
        <taxon>Viridiplantae</taxon>
        <taxon>Streptophyta</taxon>
        <taxon>Embryophyta</taxon>
        <taxon>Tracheophyta</taxon>
        <taxon>Spermatophyta</taxon>
        <taxon>Magnoliopsida</taxon>
        <taxon>eudicotyledons</taxon>
        <taxon>Gunneridae</taxon>
        <taxon>Pentapetalae</taxon>
        <taxon>rosids</taxon>
        <taxon>malvids</taxon>
        <taxon>Brassicales</taxon>
        <taxon>Brassicaceae</taxon>
        <taxon>Brassiceae</taxon>
        <taxon>Brassica</taxon>
    </lineage>
</organism>
<keyword evidence="3" id="KW-0342">GTP-binding</keyword>
<keyword evidence="1" id="KW-0547">Nucleotide-binding</keyword>
<dbReference type="InterPro" id="IPR015894">
    <property type="entry name" value="Guanylate-bd_N"/>
</dbReference>
<evidence type="ECO:0000259" key="7">
    <source>
        <dbReference type="PROSITE" id="PS51715"/>
    </source>
</evidence>
<dbReference type="PROSITE" id="PS51354">
    <property type="entry name" value="GLUTAREDOXIN_2"/>
    <property type="match status" value="1"/>
</dbReference>